<dbReference type="Proteomes" id="UP000002035">
    <property type="component" value="Unassembled WGS sequence"/>
</dbReference>
<keyword evidence="1" id="KW-0472">Membrane</keyword>
<dbReference type="AlphaFoldDB" id="C5FEN7"/>
<dbReference type="VEuPathDB" id="FungiDB:MCYG_01249"/>
<proteinExistence type="predicted"/>
<evidence type="ECO:0000313" key="2">
    <source>
        <dbReference type="EMBL" id="EEQ28361.1"/>
    </source>
</evidence>
<feature type="transmembrane region" description="Helical" evidence="1">
    <location>
        <begin position="38"/>
        <end position="55"/>
    </location>
</feature>
<reference evidence="3" key="1">
    <citation type="journal article" date="2012" name="MBio">
        <title>Comparative genome analysis of Trichophyton rubrum and related dermatophytes reveals candidate genes involved in infection.</title>
        <authorList>
            <person name="Martinez D.A."/>
            <person name="Oliver B.G."/>
            <person name="Graeser Y."/>
            <person name="Goldberg J.M."/>
            <person name="Li W."/>
            <person name="Martinez-Rossi N.M."/>
            <person name="Monod M."/>
            <person name="Shelest E."/>
            <person name="Barton R.C."/>
            <person name="Birch E."/>
            <person name="Brakhage A.A."/>
            <person name="Chen Z."/>
            <person name="Gurr S.J."/>
            <person name="Heiman D."/>
            <person name="Heitman J."/>
            <person name="Kosti I."/>
            <person name="Rossi A."/>
            <person name="Saif S."/>
            <person name="Samalova M."/>
            <person name="Saunders C.W."/>
            <person name="Shea T."/>
            <person name="Summerbell R.C."/>
            <person name="Xu J."/>
            <person name="Young S."/>
            <person name="Zeng Q."/>
            <person name="Birren B.W."/>
            <person name="Cuomo C.A."/>
            <person name="White T.C."/>
        </authorList>
    </citation>
    <scope>NUCLEOTIDE SEQUENCE [LARGE SCALE GENOMIC DNA]</scope>
    <source>
        <strain evidence="3">ATCC MYA-4605 / CBS 113480</strain>
    </source>
</reference>
<dbReference type="GeneID" id="9228766"/>
<keyword evidence="1" id="KW-1133">Transmembrane helix</keyword>
<name>C5FEN7_ARTOC</name>
<gene>
    <name evidence="2" type="ORF">MCYG_01249</name>
</gene>
<sequence length="119" mass="13323">MSVSEVIGKSQRMIALGNPIFIGMEAPPSDDRFTHLDLLLGTIKIALSTFLLLFFKDLACTERWSLRDGTFYRDCYYIGGNHCLIIGVSDYCVHHGGKSRSIYAFSMYTDEGKAQNMLG</sequence>
<dbReference type="EMBL" id="DS995701">
    <property type="protein sequence ID" value="EEQ28361.1"/>
    <property type="molecule type" value="Genomic_DNA"/>
</dbReference>
<dbReference type="RefSeq" id="XP_002851145.1">
    <property type="nucleotide sequence ID" value="XM_002851099.1"/>
</dbReference>
<keyword evidence="1" id="KW-0812">Transmembrane</keyword>
<protein>
    <submittedName>
        <fullName evidence="2">Uncharacterized protein</fullName>
    </submittedName>
</protein>
<keyword evidence="3" id="KW-1185">Reference proteome</keyword>
<evidence type="ECO:0000313" key="3">
    <source>
        <dbReference type="Proteomes" id="UP000002035"/>
    </source>
</evidence>
<accession>C5FEN7</accession>
<dbReference type="HOGENOM" id="CLU_2060947_0_0_1"/>
<organism evidence="2 3">
    <name type="scientific">Arthroderma otae (strain ATCC MYA-4605 / CBS 113480)</name>
    <name type="common">Microsporum canis</name>
    <dbReference type="NCBI Taxonomy" id="554155"/>
    <lineage>
        <taxon>Eukaryota</taxon>
        <taxon>Fungi</taxon>
        <taxon>Dikarya</taxon>
        <taxon>Ascomycota</taxon>
        <taxon>Pezizomycotina</taxon>
        <taxon>Eurotiomycetes</taxon>
        <taxon>Eurotiomycetidae</taxon>
        <taxon>Onygenales</taxon>
        <taxon>Arthrodermataceae</taxon>
        <taxon>Microsporum</taxon>
    </lineage>
</organism>
<evidence type="ECO:0000256" key="1">
    <source>
        <dbReference type="SAM" id="Phobius"/>
    </source>
</evidence>